<dbReference type="InterPro" id="IPR011234">
    <property type="entry name" value="Fumarylacetoacetase-like_C"/>
</dbReference>
<reference evidence="2 3" key="1">
    <citation type="journal article" date="2010" name="Genome Biol. Evol.">
        <title>The sequence of a 1.8-mb bacterial linear plasmid reveals a rich evolutionary reservoir of secondary metabolic pathways.</title>
        <authorList>
            <person name="Medema M.H."/>
            <person name="Trefzer A."/>
            <person name="Kovalchuk A."/>
            <person name="van den Berg M."/>
            <person name="Mueller U."/>
            <person name="Heijne W."/>
            <person name="Wu L."/>
            <person name="Alam M.T."/>
            <person name="Ronning C.M."/>
            <person name="Nierman W.C."/>
            <person name="Bovenberg R.A.L."/>
            <person name="Breitling R."/>
            <person name="Takano E."/>
        </authorList>
    </citation>
    <scope>NUCLEOTIDE SEQUENCE [LARGE SCALE GENOMIC DNA]</scope>
    <source>
        <strain evidence="3">ATCC 27064 / DSM 738 / JCM 4710 / NBRC 13307 / NCIMB 12785 / NRRL 3585 / VKM Ac-602</strain>
        <plasmid evidence="2">pSCL4</plasmid>
    </source>
</reference>
<protein>
    <submittedName>
        <fullName evidence="2">2-keto-4-pentenoate hydratase/2-oxohepta-3-ene-1,7-dioic acid hydratase</fullName>
    </submittedName>
</protein>
<gene>
    <name evidence="2" type="ORF">SCLAV_p0355</name>
</gene>
<name>D5SIV3_STRCL</name>
<dbReference type="Pfam" id="PF01557">
    <property type="entry name" value="FAA_hydrolase"/>
    <property type="match status" value="1"/>
</dbReference>
<dbReference type="GO" id="GO:0003824">
    <property type="term" value="F:catalytic activity"/>
    <property type="evidence" value="ECO:0007669"/>
    <property type="project" value="InterPro"/>
</dbReference>
<dbReference type="Gene3D" id="3.90.850.10">
    <property type="entry name" value="Fumarylacetoacetase-like, C-terminal domain"/>
    <property type="match status" value="1"/>
</dbReference>
<keyword evidence="2" id="KW-0614">Plasmid</keyword>
<evidence type="ECO:0000313" key="2">
    <source>
        <dbReference type="EMBL" id="EFG03846.2"/>
    </source>
</evidence>
<dbReference type="SUPFAM" id="SSF56529">
    <property type="entry name" value="FAH"/>
    <property type="match status" value="1"/>
</dbReference>
<dbReference type="eggNOG" id="COG0179">
    <property type="taxonomic scope" value="Bacteria"/>
</dbReference>
<organism evidence="2 3">
    <name type="scientific">Streptomyces clavuligerus</name>
    <dbReference type="NCBI Taxonomy" id="1901"/>
    <lineage>
        <taxon>Bacteria</taxon>
        <taxon>Bacillati</taxon>
        <taxon>Actinomycetota</taxon>
        <taxon>Actinomycetes</taxon>
        <taxon>Kitasatosporales</taxon>
        <taxon>Streptomycetaceae</taxon>
        <taxon>Streptomyces</taxon>
    </lineage>
</organism>
<dbReference type="PANTHER" id="PTHR43211">
    <property type="entry name" value="FUMARYLACETOACETATE HYDROLASE"/>
    <property type="match status" value="1"/>
</dbReference>
<dbReference type="AlphaFoldDB" id="D5SIV3"/>
<sequence length="323" mass="34998">MTYDCPRTGPRTGLLSGDELHLLPGTTTLLDLLGDDGERLSAAAEQALTDPADIVTPDPARTGPPLRPPSIRESVGFLDHVRNTSPTRALDPRFTEFPPFYFSNPAAVTGPYTDIPLFPGTERFDYELEVGAVIGLPARDVKPEHAHRHIAGYILFCDWSARDLQLHEMGLGLGPAKGKDGANTLGPYLVTPDVLEHHRATSSHGSHGSPDTYDTYDLEMVAEVNGVLTSSGRLSAMDWTFADMIAYMSRGTTLLPGELIGSGTVPSGCLLEAFVQRPAAFRGWLQPGDVVRLEVQELGHTRQTILPSPAPHPLRTLTPEHRA</sequence>
<feature type="domain" description="Fumarylacetoacetase-like C-terminal" evidence="1">
    <location>
        <begin position="75"/>
        <end position="305"/>
    </location>
</feature>
<dbReference type="EMBL" id="CM000914">
    <property type="protein sequence ID" value="EFG03846.2"/>
    <property type="molecule type" value="Genomic_DNA"/>
</dbReference>
<dbReference type="Proteomes" id="UP000002357">
    <property type="component" value="Plasmid pSCL4"/>
</dbReference>
<geneLocation type="plasmid" evidence="2 3">
    <name>pSCL4</name>
</geneLocation>
<dbReference type="InterPro" id="IPR036663">
    <property type="entry name" value="Fumarylacetoacetase_C_sf"/>
</dbReference>
<evidence type="ECO:0000313" key="3">
    <source>
        <dbReference type="Proteomes" id="UP000002357"/>
    </source>
</evidence>
<evidence type="ECO:0000259" key="1">
    <source>
        <dbReference type="Pfam" id="PF01557"/>
    </source>
</evidence>
<dbReference type="PANTHER" id="PTHR43211:SF1">
    <property type="entry name" value="BLL6422 PROTEIN"/>
    <property type="match status" value="1"/>
</dbReference>
<accession>D5SIV3</accession>
<keyword evidence="3" id="KW-1185">Reference proteome</keyword>
<proteinExistence type="predicted"/>